<protein>
    <submittedName>
        <fullName evidence="1">Uncharacterized protein</fullName>
    </submittedName>
</protein>
<evidence type="ECO:0000313" key="2">
    <source>
        <dbReference type="Proteomes" id="UP001170310"/>
    </source>
</evidence>
<feature type="non-terminal residue" evidence="1">
    <location>
        <position position="100"/>
    </location>
</feature>
<reference evidence="1" key="1">
    <citation type="submission" date="2023-07" db="EMBL/GenBank/DDBJ databases">
        <title>Genome content predicts the carbon catabolic preferences of heterotrophic bacteria.</title>
        <authorList>
            <person name="Gralka M."/>
        </authorList>
    </citation>
    <scope>NUCLEOTIDE SEQUENCE</scope>
    <source>
        <strain evidence="1">E2R20</strain>
    </source>
</reference>
<dbReference type="EMBL" id="JAUOQO010000186">
    <property type="protein sequence ID" value="MDO6575088.1"/>
    <property type="molecule type" value="Genomic_DNA"/>
</dbReference>
<feature type="non-terminal residue" evidence="1">
    <location>
        <position position="1"/>
    </location>
</feature>
<keyword evidence="2" id="KW-1185">Reference proteome</keyword>
<proteinExistence type="predicted"/>
<accession>A0AAW7YUN7</accession>
<comment type="caution">
    <text evidence="1">The sequence shown here is derived from an EMBL/GenBank/DDBJ whole genome shotgun (WGS) entry which is preliminary data.</text>
</comment>
<name>A0AAW7YUN7_9STAP</name>
<evidence type="ECO:0000313" key="1">
    <source>
        <dbReference type="EMBL" id="MDO6575088.1"/>
    </source>
</evidence>
<sequence>LGYSERKPAKAGTSLTVPNGWKLNIEGSCSNSRSVVIQWQGPTNGQITLQLEKKRPDEVSFWQHYAEVKPGIYNVTVTANGATDTTTFTVEQPTLAYEIE</sequence>
<organism evidence="1 2">
    <name type="scientific">Staphylococcus pasteuri_A</name>
    <dbReference type="NCBI Taxonomy" id="3062664"/>
    <lineage>
        <taxon>Bacteria</taxon>
        <taxon>Bacillati</taxon>
        <taxon>Bacillota</taxon>
        <taxon>Bacilli</taxon>
        <taxon>Bacillales</taxon>
        <taxon>Staphylococcaceae</taxon>
        <taxon>Staphylococcus</taxon>
    </lineage>
</organism>
<gene>
    <name evidence="1" type="ORF">Q4528_13310</name>
</gene>
<dbReference type="AlphaFoldDB" id="A0AAW7YUN7"/>
<dbReference type="Proteomes" id="UP001170310">
    <property type="component" value="Unassembled WGS sequence"/>
</dbReference>
<dbReference type="RefSeq" id="WP_303521992.1">
    <property type="nucleotide sequence ID" value="NZ_JAUOQO010000186.1"/>
</dbReference>